<name>A0A0F7UV15_TOXGV</name>
<keyword evidence="3 8" id="KW-0812">Transmembrane</keyword>
<organism evidence="9">
    <name type="scientific">Toxoplasma gondii (strain ATCC 50861 / VEG)</name>
    <dbReference type="NCBI Taxonomy" id="432359"/>
    <lineage>
        <taxon>Eukaryota</taxon>
        <taxon>Sar</taxon>
        <taxon>Alveolata</taxon>
        <taxon>Apicomplexa</taxon>
        <taxon>Conoidasida</taxon>
        <taxon>Coccidia</taxon>
        <taxon>Eucoccidiorida</taxon>
        <taxon>Eimeriorina</taxon>
        <taxon>Sarcocystidae</taxon>
        <taxon>Toxoplasma</taxon>
    </lineage>
</organism>
<evidence type="ECO:0000256" key="1">
    <source>
        <dbReference type="ARBA" id="ARBA00004477"/>
    </source>
</evidence>
<accession>A0A0F7UV15</accession>
<dbReference type="AlphaFoldDB" id="A0A0F7UV15"/>
<dbReference type="PANTHER" id="PTHR11009">
    <property type="entry name" value="DER1-LIKE PROTEIN, DERLIN"/>
    <property type="match status" value="1"/>
</dbReference>
<dbReference type="InterPro" id="IPR007599">
    <property type="entry name" value="DER1"/>
</dbReference>
<evidence type="ECO:0000256" key="8">
    <source>
        <dbReference type="SAM" id="Phobius"/>
    </source>
</evidence>
<feature type="region of interest" description="Disordered" evidence="7">
    <location>
        <begin position="520"/>
        <end position="589"/>
    </location>
</feature>
<evidence type="ECO:0000256" key="7">
    <source>
        <dbReference type="SAM" id="MobiDB-lite"/>
    </source>
</evidence>
<evidence type="ECO:0000256" key="5">
    <source>
        <dbReference type="ARBA" id="ARBA00022989"/>
    </source>
</evidence>
<sequence>MERGDFFSLCHLRCQGSLPFARCGLALLFLYSATASLLLESLEGLALVAPEGRQPLVRLDDAPRNDNVSQTVSQPCRFSVGERGGGRSSFSFQKIVRSLSTRDLSSPLLLSPPLLSGKAQLSRFASPIFDGRFARAPVALAFPRLAPSSAICSKDNARRFRLGEQNRRKVSGRACTQPTRGSTLFVDAVSGHPERDRRNRKARVSGLSRFPNHGRLCRRVEGPVAFLFGLKDVFSWGKRKKKAEEGDGAFSERRDSCSHEAADSQGFFADEGSTDEDADATAATAEAFESPLTSFVVRHWKATPKLTKGYLSIAAALSLLSSFSSSRHFAPSALLFDAEALRRGRELQRLLSSLFFLGPFSLSSLLSFSFVHAYLGGLETHFQRTHAPAAFQRMLAFALGCTYSLAALQQIPSDHLLQTVCTFLLYVWSRTHPGGEADVYGLCTIPNEYLPFFFLLQNWILEGKIVAADLWGIATAAAWLLLQRRQSTKNGEAALSLYPFANAEMPDVCSAEQAARSLGSTHTFRSAETSDERLAGRQPRTQETRESDKGEREKKIKRESEGHSDEKGSEHPLFRRTSETFKRGRRWKR</sequence>
<evidence type="ECO:0000256" key="2">
    <source>
        <dbReference type="ARBA" id="ARBA00008917"/>
    </source>
</evidence>
<feature type="transmembrane region" description="Helical" evidence="8">
    <location>
        <begin position="350"/>
        <end position="375"/>
    </location>
</feature>
<keyword evidence="5 8" id="KW-1133">Transmembrane helix</keyword>
<gene>
    <name evidence="9" type="ORF">BN1205_088715</name>
</gene>
<feature type="compositionally biased region" description="Basic and acidic residues" evidence="7">
    <location>
        <begin position="528"/>
        <end position="582"/>
    </location>
</feature>
<comment type="subcellular location">
    <subcellularLocation>
        <location evidence="1">Endoplasmic reticulum membrane</location>
        <topology evidence="1">Multi-pass membrane protein</topology>
    </subcellularLocation>
</comment>
<dbReference type="Pfam" id="PF04511">
    <property type="entry name" value="DER1"/>
    <property type="match status" value="1"/>
</dbReference>
<evidence type="ECO:0000313" key="9">
    <source>
        <dbReference type="EMBL" id="CEL74017.1"/>
    </source>
</evidence>
<evidence type="ECO:0000256" key="4">
    <source>
        <dbReference type="ARBA" id="ARBA00022824"/>
    </source>
</evidence>
<protein>
    <submittedName>
        <fullName evidence="9">Apicoplast DER1-like protein, putative</fullName>
    </submittedName>
</protein>
<feature type="transmembrane region" description="Helical" evidence="8">
    <location>
        <begin position="459"/>
        <end position="482"/>
    </location>
</feature>
<keyword evidence="4" id="KW-0256">Endoplasmic reticulum</keyword>
<dbReference type="EMBL" id="LN714496">
    <property type="protein sequence ID" value="CEL74017.1"/>
    <property type="molecule type" value="Genomic_DNA"/>
</dbReference>
<dbReference type="GO" id="GO:0006950">
    <property type="term" value="P:response to stress"/>
    <property type="evidence" value="ECO:0007669"/>
    <property type="project" value="UniProtKB-ARBA"/>
</dbReference>
<dbReference type="GO" id="GO:0005789">
    <property type="term" value="C:endoplasmic reticulum membrane"/>
    <property type="evidence" value="ECO:0007669"/>
    <property type="project" value="UniProtKB-SubCell"/>
</dbReference>
<evidence type="ECO:0000256" key="6">
    <source>
        <dbReference type="ARBA" id="ARBA00023136"/>
    </source>
</evidence>
<comment type="similarity">
    <text evidence="2">Belongs to the derlin family.</text>
</comment>
<proteinExistence type="inferred from homology"/>
<evidence type="ECO:0000256" key="3">
    <source>
        <dbReference type="ARBA" id="ARBA00022692"/>
    </source>
</evidence>
<keyword evidence="6 8" id="KW-0472">Membrane</keyword>
<reference evidence="9" key="1">
    <citation type="journal article" date="2015" name="PLoS ONE">
        <title>Comprehensive Evaluation of Toxoplasma gondii VEG and Neospora caninum LIV Genomes with Tachyzoite Stage Transcriptome and Proteome Defines Novel Transcript Features.</title>
        <authorList>
            <person name="Ramaprasad A."/>
            <person name="Mourier T."/>
            <person name="Naeem R."/>
            <person name="Malas T.B."/>
            <person name="Moussa E."/>
            <person name="Panigrahi A."/>
            <person name="Vermont S.J."/>
            <person name="Otto T.D."/>
            <person name="Wastling J."/>
            <person name="Pain A."/>
        </authorList>
    </citation>
    <scope>NUCLEOTIDE SEQUENCE</scope>
    <source>
        <strain evidence="9">VEG</strain>
    </source>
</reference>